<comment type="caution">
    <text evidence="2">The sequence shown here is derived from an EMBL/GenBank/DDBJ whole genome shotgun (WGS) entry which is preliminary data.</text>
</comment>
<dbReference type="EMBL" id="SCWB01000002">
    <property type="protein sequence ID" value="TDM12729.1"/>
    <property type="molecule type" value="Genomic_DNA"/>
</dbReference>
<organism evidence="2 3">
    <name type="scientific">Macrococcus lamae</name>
    <dbReference type="NCBI Taxonomy" id="198484"/>
    <lineage>
        <taxon>Bacteria</taxon>
        <taxon>Bacillati</taxon>
        <taxon>Bacillota</taxon>
        <taxon>Bacilli</taxon>
        <taxon>Bacillales</taxon>
        <taxon>Staphylococcaceae</taxon>
        <taxon>Macrococcus</taxon>
    </lineage>
</organism>
<dbReference type="AlphaFoldDB" id="A0A4R6BWM4"/>
<dbReference type="OrthoDB" id="214150at2"/>
<dbReference type="InterPro" id="IPR016786">
    <property type="entry name" value="YdeI_bac"/>
</dbReference>
<evidence type="ECO:0000259" key="1">
    <source>
        <dbReference type="Pfam" id="PF08818"/>
    </source>
</evidence>
<dbReference type="RefSeq" id="WP_133442944.1">
    <property type="nucleotide sequence ID" value="NZ_SCWB01000002.1"/>
</dbReference>
<accession>A0A4R6BWM4</accession>
<keyword evidence="3" id="KW-1185">Reference proteome</keyword>
<dbReference type="PIRSF" id="PIRSF021308">
    <property type="entry name" value="UCP021308"/>
    <property type="match status" value="1"/>
</dbReference>
<name>A0A4R6BWM4_9STAP</name>
<evidence type="ECO:0000313" key="3">
    <source>
        <dbReference type="Proteomes" id="UP000294802"/>
    </source>
</evidence>
<dbReference type="Gene3D" id="3.90.1150.200">
    <property type="match status" value="1"/>
</dbReference>
<dbReference type="InterPro" id="IPR014922">
    <property type="entry name" value="YdhG-like"/>
</dbReference>
<dbReference type="SUPFAM" id="SSF159888">
    <property type="entry name" value="YdhG-like"/>
    <property type="match status" value="1"/>
</dbReference>
<reference evidence="2 3" key="1">
    <citation type="submission" date="2019-01" db="EMBL/GenBank/DDBJ databases">
        <title>Draft genome sequences of the type strains of six Macrococcus species.</title>
        <authorList>
            <person name="Mazhar S."/>
            <person name="Altermann E."/>
            <person name="Hill C."/>
            <person name="Mcauliffe O."/>
        </authorList>
    </citation>
    <scope>NUCLEOTIDE SEQUENCE [LARGE SCALE GENOMIC DNA]</scope>
    <source>
        <strain evidence="2 3">CCM4815</strain>
    </source>
</reference>
<protein>
    <recommendedName>
        <fullName evidence="1">YdhG-like domain-containing protein</fullName>
    </recommendedName>
</protein>
<dbReference type="Pfam" id="PF13376">
    <property type="entry name" value="OmdA"/>
    <property type="match status" value="1"/>
</dbReference>
<dbReference type="Pfam" id="PF08818">
    <property type="entry name" value="DUF1801"/>
    <property type="match status" value="1"/>
</dbReference>
<dbReference type="Proteomes" id="UP000294802">
    <property type="component" value="Unassembled WGS sequence"/>
</dbReference>
<proteinExistence type="predicted"/>
<evidence type="ECO:0000313" key="2">
    <source>
        <dbReference type="EMBL" id="TDM12729.1"/>
    </source>
</evidence>
<sequence length="198" mass="23302">MTENDNHIKIDKFFNKESQWKALYNELRSIIKETELNEDFKWMHPCYTLNGKNVVLIHGFKDYAALLFHKGVLMDDSEKILIQQTENVQAARQLRFTTTSDVTDHRETIKTYIMNAIEIEKSGRKIEMKPHESYELPEEMTVKFKEDAELEEAFYQLTPGRQRAYIMNISQAKQSSTRTARLEKYTSKILEGKGLNDR</sequence>
<feature type="domain" description="YdhG-like" evidence="1">
    <location>
        <begin position="20"/>
        <end position="117"/>
    </location>
</feature>
<gene>
    <name evidence="2" type="ORF">ERX29_01620</name>
</gene>